<dbReference type="Gene3D" id="3.40.1780.10">
    <property type="entry name" value="QueA-like"/>
    <property type="match status" value="2"/>
</dbReference>
<dbReference type="InterPro" id="IPR003699">
    <property type="entry name" value="QueA"/>
</dbReference>
<dbReference type="RefSeq" id="WP_166175660.1">
    <property type="nucleotide sequence ID" value="NZ_CP045119.1"/>
</dbReference>
<reference evidence="6 7" key="1">
    <citation type="submission" date="2019-10" db="EMBL/GenBank/DDBJ databases">
        <title>Rubrobacter sp nov SCSIO 52090 isolated from a deep-sea sediment in the South China Sea.</title>
        <authorList>
            <person name="Chen R.W."/>
        </authorList>
    </citation>
    <scope>NUCLEOTIDE SEQUENCE [LARGE SCALE GENOMIC DNA]</scope>
    <source>
        <strain evidence="6 7">SCSIO 52909</strain>
    </source>
</reference>
<dbReference type="InterPro" id="IPR042118">
    <property type="entry name" value="QueA_dom1"/>
</dbReference>
<keyword evidence="7" id="KW-1185">Reference proteome</keyword>
<dbReference type="SUPFAM" id="SSF111337">
    <property type="entry name" value="QueA-like"/>
    <property type="match status" value="1"/>
</dbReference>
<comment type="subunit">
    <text evidence="5">Monomer.</text>
</comment>
<dbReference type="GO" id="GO:0051075">
    <property type="term" value="F:S-adenosylmethionine:tRNA ribosyltransferase-isomerase activity"/>
    <property type="evidence" value="ECO:0007669"/>
    <property type="project" value="UniProtKB-EC"/>
</dbReference>
<dbReference type="EC" id="2.4.99.17" evidence="5"/>
<dbReference type="InterPro" id="IPR042119">
    <property type="entry name" value="QueA_dom2"/>
</dbReference>
<evidence type="ECO:0000256" key="5">
    <source>
        <dbReference type="HAMAP-Rule" id="MF_00113"/>
    </source>
</evidence>
<dbReference type="NCBIfam" id="TIGR00113">
    <property type="entry name" value="queA"/>
    <property type="match status" value="1"/>
</dbReference>
<comment type="subcellular location">
    <subcellularLocation>
        <location evidence="5">Cytoplasm</location>
    </subcellularLocation>
</comment>
<dbReference type="AlphaFoldDB" id="A0A6G8Q8S9"/>
<dbReference type="UniPathway" id="UPA00392"/>
<organism evidence="6 7">
    <name type="scientific">Rubrobacter tropicus</name>
    <dbReference type="NCBI Taxonomy" id="2653851"/>
    <lineage>
        <taxon>Bacteria</taxon>
        <taxon>Bacillati</taxon>
        <taxon>Actinomycetota</taxon>
        <taxon>Rubrobacteria</taxon>
        <taxon>Rubrobacterales</taxon>
        <taxon>Rubrobacteraceae</taxon>
        <taxon>Rubrobacter</taxon>
    </lineage>
</organism>
<name>A0A6G8Q8S9_9ACTN</name>
<dbReference type="GO" id="GO:0005737">
    <property type="term" value="C:cytoplasm"/>
    <property type="evidence" value="ECO:0007669"/>
    <property type="project" value="UniProtKB-SubCell"/>
</dbReference>
<dbReference type="Gene3D" id="2.40.10.240">
    <property type="entry name" value="QueA-like"/>
    <property type="match status" value="1"/>
</dbReference>
<dbReference type="GO" id="GO:0008616">
    <property type="term" value="P:tRNA queuosine(34) biosynthetic process"/>
    <property type="evidence" value="ECO:0007669"/>
    <property type="project" value="UniProtKB-UniRule"/>
</dbReference>
<comment type="function">
    <text evidence="5">Transfers and isomerizes the ribose moiety from AdoMet to the 7-aminomethyl group of 7-deazaguanine (preQ1-tRNA) to give epoxyqueuosine (oQ-tRNA).</text>
</comment>
<protein>
    <recommendedName>
        <fullName evidence="5">S-adenosylmethionine:tRNA ribosyltransferase-isomerase</fullName>
        <ecNumber evidence="5">2.4.99.17</ecNumber>
    </recommendedName>
    <alternativeName>
        <fullName evidence="5">Queuosine biosynthesis protein QueA</fullName>
    </alternativeName>
</protein>
<keyword evidence="1 5" id="KW-0963">Cytoplasm</keyword>
<evidence type="ECO:0000256" key="1">
    <source>
        <dbReference type="ARBA" id="ARBA00022490"/>
    </source>
</evidence>
<evidence type="ECO:0000256" key="3">
    <source>
        <dbReference type="ARBA" id="ARBA00022691"/>
    </source>
</evidence>
<keyword evidence="6" id="KW-0413">Isomerase</keyword>
<dbReference type="Pfam" id="PF02547">
    <property type="entry name" value="Queuosine_synth"/>
    <property type="match status" value="1"/>
</dbReference>
<keyword evidence="2 5" id="KW-0808">Transferase</keyword>
<comment type="pathway">
    <text evidence="5">tRNA modification; tRNA-queuosine biosynthesis.</text>
</comment>
<comment type="similarity">
    <text evidence="5">Belongs to the QueA family.</text>
</comment>
<sequence length="336" mass="36824">MLTSELDYALPEALIAQSPAEPRDASRLMVLDAARGTIDHRVFRDLPGFLRPGDALVLNETKVLPARLEARKPTGGAVELLFLRDLGPERGNAWEVLARPSKRLRPGLDLIADGTDLRLVEDLGDGYWAVSSGDVLGLLERSGRMPLPPYIEATPEAEGRYQTVYAREAGSAAAPTAGFHFTEDVLERSGAAGAEIPRVTLHVGTGTFLPVRTDNLEDHQMHAEHYRVPAGAARKIEDAGRVVAAGTTVARTLETWAATGEREGESRLFVYPGYRWRAVDALLTNFHLPRSTLLAMVMSFGGTDLVREAYRVAVEERYRFYSFGDAMLILNGGRNL</sequence>
<evidence type="ECO:0000256" key="4">
    <source>
        <dbReference type="ARBA" id="ARBA00022785"/>
    </source>
</evidence>
<proteinExistence type="inferred from homology"/>
<dbReference type="PANTHER" id="PTHR30307">
    <property type="entry name" value="S-ADENOSYLMETHIONINE:TRNA RIBOSYLTRANSFERASE-ISOMERASE"/>
    <property type="match status" value="1"/>
</dbReference>
<evidence type="ECO:0000313" key="6">
    <source>
        <dbReference type="EMBL" id="QIN82895.1"/>
    </source>
</evidence>
<comment type="catalytic activity">
    <reaction evidence="5">
        <text>7-aminomethyl-7-carbaguanosine(34) in tRNA + S-adenosyl-L-methionine = epoxyqueuosine(34) in tRNA + adenine + L-methionine + 2 H(+)</text>
        <dbReference type="Rhea" id="RHEA:32155"/>
        <dbReference type="Rhea" id="RHEA-COMP:10342"/>
        <dbReference type="Rhea" id="RHEA-COMP:18582"/>
        <dbReference type="ChEBI" id="CHEBI:15378"/>
        <dbReference type="ChEBI" id="CHEBI:16708"/>
        <dbReference type="ChEBI" id="CHEBI:57844"/>
        <dbReference type="ChEBI" id="CHEBI:59789"/>
        <dbReference type="ChEBI" id="CHEBI:82833"/>
        <dbReference type="ChEBI" id="CHEBI:194443"/>
        <dbReference type="EC" id="2.4.99.17"/>
    </reaction>
</comment>
<keyword evidence="3 5" id="KW-0949">S-adenosyl-L-methionine</keyword>
<dbReference type="HAMAP" id="MF_00113">
    <property type="entry name" value="QueA"/>
    <property type="match status" value="1"/>
</dbReference>
<gene>
    <name evidence="5 6" type="primary">queA</name>
    <name evidence="6" type="ORF">GBA63_09730</name>
</gene>
<accession>A0A6G8Q8S9</accession>
<dbReference type="Proteomes" id="UP000501452">
    <property type="component" value="Chromosome"/>
</dbReference>
<keyword evidence="4 5" id="KW-0671">Queuosine biosynthesis</keyword>
<dbReference type="PANTHER" id="PTHR30307:SF0">
    <property type="entry name" value="S-ADENOSYLMETHIONINE:TRNA RIBOSYLTRANSFERASE-ISOMERASE"/>
    <property type="match status" value="1"/>
</dbReference>
<keyword evidence="6" id="KW-0328">Glycosyltransferase</keyword>
<dbReference type="NCBIfam" id="NF001140">
    <property type="entry name" value="PRK00147.1"/>
    <property type="match status" value="1"/>
</dbReference>
<evidence type="ECO:0000313" key="7">
    <source>
        <dbReference type="Proteomes" id="UP000501452"/>
    </source>
</evidence>
<dbReference type="KEGG" id="rub:GBA63_09730"/>
<dbReference type="InterPro" id="IPR036100">
    <property type="entry name" value="QueA_sf"/>
</dbReference>
<dbReference type="EMBL" id="CP045119">
    <property type="protein sequence ID" value="QIN82895.1"/>
    <property type="molecule type" value="Genomic_DNA"/>
</dbReference>
<evidence type="ECO:0000256" key="2">
    <source>
        <dbReference type="ARBA" id="ARBA00022679"/>
    </source>
</evidence>